<evidence type="ECO:0000256" key="1">
    <source>
        <dbReference type="SAM" id="MobiDB-lite"/>
    </source>
</evidence>
<organism evidence="2 3">
    <name type="scientific">Trifolium medium</name>
    <dbReference type="NCBI Taxonomy" id="97028"/>
    <lineage>
        <taxon>Eukaryota</taxon>
        <taxon>Viridiplantae</taxon>
        <taxon>Streptophyta</taxon>
        <taxon>Embryophyta</taxon>
        <taxon>Tracheophyta</taxon>
        <taxon>Spermatophyta</taxon>
        <taxon>Magnoliopsida</taxon>
        <taxon>eudicotyledons</taxon>
        <taxon>Gunneridae</taxon>
        <taxon>Pentapetalae</taxon>
        <taxon>rosids</taxon>
        <taxon>fabids</taxon>
        <taxon>Fabales</taxon>
        <taxon>Fabaceae</taxon>
        <taxon>Papilionoideae</taxon>
        <taxon>50 kb inversion clade</taxon>
        <taxon>NPAAA clade</taxon>
        <taxon>Hologalegina</taxon>
        <taxon>IRL clade</taxon>
        <taxon>Trifolieae</taxon>
        <taxon>Trifolium</taxon>
    </lineage>
</organism>
<keyword evidence="3" id="KW-1185">Reference proteome</keyword>
<comment type="caution">
    <text evidence="2">The sequence shown here is derived from an EMBL/GenBank/DDBJ whole genome shotgun (WGS) entry which is preliminary data.</text>
</comment>
<dbReference type="Proteomes" id="UP000265520">
    <property type="component" value="Unassembled WGS sequence"/>
</dbReference>
<protein>
    <submittedName>
        <fullName evidence="2">Uncharacterized protein</fullName>
    </submittedName>
</protein>
<dbReference type="EMBL" id="LXQA010436100">
    <property type="protein sequence ID" value="MCI51710.1"/>
    <property type="molecule type" value="Genomic_DNA"/>
</dbReference>
<accession>A0A392SUW9</accession>
<proteinExistence type="predicted"/>
<sequence>VMGGSFHSHSRIMGMVGGYSPYPFSDHGDDGQIFSMEG</sequence>
<name>A0A392SUW9_9FABA</name>
<evidence type="ECO:0000313" key="3">
    <source>
        <dbReference type="Proteomes" id="UP000265520"/>
    </source>
</evidence>
<dbReference type="AlphaFoldDB" id="A0A392SUW9"/>
<evidence type="ECO:0000313" key="2">
    <source>
        <dbReference type="EMBL" id="MCI51710.1"/>
    </source>
</evidence>
<reference evidence="2 3" key="1">
    <citation type="journal article" date="2018" name="Front. Plant Sci.">
        <title>Red Clover (Trifolium pratense) and Zigzag Clover (T. medium) - A Picture of Genomic Similarities and Differences.</title>
        <authorList>
            <person name="Dluhosova J."/>
            <person name="Istvanek J."/>
            <person name="Nedelnik J."/>
            <person name="Repkova J."/>
        </authorList>
    </citation>
    <scope>NUCLEOTIDE SEQUENCE [LARGE SCALE GENOMIC DNA]</scope>
    <source>
        <strain evidence="3">cv. 10/8</strain>
        <tissue evidence="2">Leaf</tissue>
    </source>
</reference>
<feature type="non-terminal residue" evidence="2">
    <location>
        <position position="1"/>
    </location>
</feature>
<feature type="region of interest" description="Disordered" evidence="1">
    <location>
        <begin position="19"/>
        <end position="38"/>
    </location>
</feature>